<dbReference type="Proteomes" id="UP000627205">
    <property type="component" value="Unassembled WGS sequence"/>
</dbReference>
<accession>A0A8J3B3H8</accession>
<name>A0A8J3B3H8_9BURK</name>
<dbReference type="EMBL" id="BMDP01000002">
    <property type="protein sequence ID" value="GGI54300.1"/>
    <property type="molecule type" value="Genomic_DNA"/>
</dbReference>
<evidence type="ECO:0000313" key="1">
    <source>
        <dbReference type="EMBL" id="GGI54300.1"/>
    </source>
</evidence>
<dbReference type="RefSeq" id="WP_188420366.1">
    <property type="nucleotide sequence ID" value="NZ_BMDP01000002.1"/>
</dbReference>
<dbReference type="Gene3D" id="3.60.21.70">
    <property type="entry name" value="PhoD-like phosphatase"/>
    <property type="match status" value="1"/>
</dbReference>
<proteinExistence type="predicted"/>
<keyword evidence="2" id="KW-1185">Reference proteome</keyword>
<protein>
    <recommendedName>
        <fullName evidence="3">PhoD-like phosphatase metallophosphatase domain-containing protein</fullName>
    </recommendedName>
</protein>
<reference evidence="1" key="1">
    <citation type="journal article" date="2014" name="Int. J. Syst. Evol. Microbiol.">
        <title>Complete genome sequence of Corynebacterium casei LMG S-19264T (=DSM 44701T), isolated from a smear-ripened cheese.</title>
        <authorList>
            <consortium name="US DOE Joint Genome Institute (JGI-PGF)"/>
            <person name="Walter F."/>
            <person name="Albersmeier A."/>
            <person name="Kalinowski J."/>
            <person name="Ruckert C."/>
        </authorList>
    </citation>
    <scope>NUCLEOTIDE SEQUENCE</scope>
    <source>
        <strain evidence="1">CCM 7664</strain>
    </source>
</reference>
<evidence type="ECO:0000313" key="2">
    <source>
        <dbReference type="Proteomes" id="UP000627205"/>
    </source>
</evidence>
<comment type="caution">
    <text evidence="1">The sequence shown here is derived from an EMBL/GenBank/DDBJ whole genome shotgun (WGS) entry which is preliminary data.</text>
</comment>
<evidence type="ECO:0008006" key="3">
    <source>
        <dbReference type="Google" id="ProtNLM"/>
    </source>
</evidence>
<dbReference type="InterPro" id="IPR038607">
    <property type="entry name" value="PhoD-like_sf"/>
</dbReference>
<organism evidence="1 2">
    <name type="scientific">Oxalicibacterium solurbis</name>
    <dbReference type="NCBI Taxonomy" id="69280"/>
    <lineage>
        <taxon>Bacteria</taxon>
        <taxon>Pseudomonadati</taxon>
        <taxon>Pseudomonadota</taxon>
        <taxon>Betaproteobacteria</taxon>
        <taxon>Burkholderiales</taxon>
        <taxon>Oxalobacteraceae</taxon>
        <taxon>Oxalicibacterium</taxon>
    </lineage>
</organism>
<gene>
    <name evidence="1" type="ORF">GCM10011430_14740</name>
</gene>
<sequence>MTLALVSHVADDPRTLRIWVGIAHREPDTALTWLIDGKPAQAVTLRALRPWRIPDCRPFHSGVFEFHGLQPATRYEVTLKHGKETIVRTMQTLPAAVPASNDGSFNLLLLSCFHGAQDATGIAGRELATLKPRPDFTILAGDQVYLDLPTLSDFRDEPAWLQRKFQQDYLVNWFGAPQQTPTPHDVPAGFPQILSLAPIVTLPDDHEYWNNAPFSSPIIQNSWTEAGRKNWSDAAELAFETFQNGSAQAMGTPRRIDIDPLSFLVLDTRSTRNRGQGDQPDSKSMRLAAGDLLGIQGRDALRDWADTLIAAAGDALPRYGVLVTGQSLFAEAAGELRGNLADFEFPDYPEDYRFITEQIERISCAGLPVLCLTGDVHWGRILRAAGPLDNAPIFEVISSPTSLVESVGADQVALAVDGLRSLFGQSRPWPRHHDAKAPPPRFGTTAGYAPDILNNTAGGQATVRGNMALMLRFCRIGPAVDVEIDYLPLHKDRAVNTKEKWQAAFRLRPSR</sequence>
<dbReference type="SUPFAM" id="SSF56300">
    <property type="entry name" value="Metallo-dependent phosphatases"/>
    <property type="match status" value="1"/>
</dbReference>
<dbReference type="AlphaFoldDB" id="A0A8J3B3H8"/>
<dbReference type="InterPro" id="IPR029052">
    <property type="entry name" value="Metallo-depent_PP-like"/>
</dbReference>
<reference evidence="1" key="2">
    <citation type="submission" date="2020-09" db="EMBL/GenBank/DDBJ databases">
        <authorList>
            <person name="Sun Q."/>
            <person name="Sedlacek I."/>
        </authorList>
    </citation>
    <scope>NUCLEOTIDE SEQUENCE</scope>
    <source>
        <strain evidence="1">CCM 7664</strain>
    </source>
</reference>